<dbReference type="GO" id="GO:0071014">
    <property type="term" value="C:post-mRNA release spliceosomal complex"/>
    <property type="evidence" value="ECO:0007669"/>
    <property type="project" value="TreeGrafter"/>
</dbReference>
<dbReference type="PANTHER" id="PTHR12072:SF4">
    <property type="entry name" value="CWF19-LIKE PROTEIN 1"/>
    <property type="match status" value="1"/>
</dbReference>
<dbReference type="InterPro" id="IPR036265">
    <property type="entry name" value="HIT-like_sf"/>
</dbReference>
<sequence length="370" mass="40869">MSGADCDCDVRGAVTKEQVVISQPIPTLLYLCLVCGDVDGKFKTLFTKVENINTKSGPFDFLLCVGDFFGSSTDSWTPYKDGKLSVPIATYVLGPSTVSHGALYPDMNGGELAPNVSYLGKRGLFTTSSGLKIAYVSGIETNSKESPQEHTFVEADVASVRDICYKGRPSFRGVDILVTSVWPKDIVHINVQIVKSLCDTAIHATRFIALAKVGNEGKQKWLYAASLEPIDKMSAKELYQQTTDQTECPYSGNMLSPHINKKPEEPTQFFYDMNHSDDGDNRRKRSRKNDDGPERKQRPVFDQATCWFCLQSSDVEKHLVISIGDEAYLALAKGGLVPEHLLILPVTHHQSLSDVPEAVAKEIKKYPLKP</sequence>
<protein>
    <recommendedName>
        <fullName evidence="2">Cwf19-like C-terminal domain-containing protein</fullName>
    </recommendedName>
</protein>
<dbReference type="AlphaFoldDB" id="A0A7R9DHW0"/>
<dbReference type="Gene3D" id="3.30.428.10">
    <property type="entry name" value="HIT-like"/>
    <property type="match status" value="1"/>
</dbReference>
<feature type="compositionally biased region" description="Basic and acidic residues" evidence="1">
    <location>
        <begin position="288"/>
        <end position="297"/>
    </location>
</feature>
<gene>
    <name evidence="3" type="ORF">TPSB3V08_LOCUS9089</name>
</gene>
<feature type="domain" description="Cwf19-like C-terminal" evidence="2">
    <location>
        <begin position="296"/>
        <end position="366"/>
    </location>
</feature>
<organism evidence="3">
    <name type="scientific">Timema poppense</name>
    <name type="common">Walking stick</name>
    <dbReference type="NCBI Taxonomy" id="170557"/>
    <lineage>
        <taxon>Eukaryota</taxon>
        <taxon>Metazoa</taxon>
        <taxon>Ecdysozoa</taxon>
        <taxon>Arthropoda</taxon>
        <taxon>Hexapoda</taxon>
        <taxon>Insecta</taxon>
        <taxon>Pterygota</taxon>
        <taxon>Neoptera</taxon>
        <taxon>Polyneoptera</taxon>
        <taxon>Phasmatodea</taxon>
        <taxon>Timematodea</taxon>
        <taxon>Timematoidea</taxon>
        <taxon>Timematidae</taxon>
        <taxon>Timema</taxon>
    </lineage>
</organism>
<dbReference type="Pfam" id="PF04677">
    <property type="entry name" value="CwfJ_C_1"/>
    <property type="match status" value="1"/>
</dbReference>
<dbReference type="GO" id="GO:0000398">
    <property type="term" value="P:mRNA splicing, via spliceosome"/>
    <property type="evidence" value="ECO:0007669"/>
    <property type="project" value="TreeGrafter"/>
</dbReference>
<name>A0A7R9DHW0_TIMPO</name>
<dbReference type="SUPFAM" id="SSF54197">
    <property type="entry name" value="HIT-like"/>
    <property type="match status" value="1"/>
</dbReference>
<evidence type="ECO:0000256" key="1">
    <source>
        <dbReference type="SAM" id="MobiDB-lite"/>
    </source>
</evidence>
<dbReference type="PANTHER" id="PTHR12072">
    <property type="entry name" value="CWF19, CELL CYCLE CONTROL PROTEIN"/>
    <property type="match status" value="1"/>
</dbReference>
<dbReference type="EMBL" id="OD006966">
    <property type="protein sequence ID" value="CAD7413538.1"/>
    <property type="molecule type" value="Genomic_DNA"/>
</dbReference>
<evidence type="ECO:0000313" key="3">
    <source>
        <dbReference type="EMBL" id="CAD7413538.1"/>
    </source>
</evidence>
<dbReference type="GO" id="GO:0061632">
    <property type="term" value="F:RNA lariat debranching enzyme activator activity"/>
    <property type="evidence" value="ECO:0007669"/>
    <property type="project" value="TreeGrafter"/>
</dbReference>
<dbReference type="InterPro" id="IPR006768">
    <property type="entry name" value="Cwf19-like_C_dom-1"/>
</dbReference>
<dbReference type="InterPro" id="IPR040194">
    <property type="entry name" value="Cwf19-like"/>
</dbReference>
<feature type="region of interest" description="Disordered" evidence="1">
    <location>
        <begin position="268"/>
        <end position="297"/>
    </location>
</feature>
<dbReference type="CDD" id="cd07380">
    <property type="entry name" value="MPP_CWF19_N"/>
    <property type="match status" value="1"/>
</dbReference>
<proteinExistence type="predicted"/>
<accession>A0A7R9DHW0</accession>
<evidence type="ECO:0000259" key="2">
    <source>
        <dbReference type="Pfam" id="PF04677"/>
    </source>
</evidence>
<reference evidence="3" key="1">
    <citation type="submission" date="2020-11" db="EMBL/GenBank/DDBJ databases">
        <authorList>
            <person name="Tran Van P."/>
        </authorList>
    </citation>
    <scope>NUCLEOTIDE SEQUENCE</scope>
</reference>